<dbReference type="Pfam" id="PF13516">
    <property type="entry name" value="LRR_6"/>
    <property type="match status" value="1"/>
</dbReference>
<evidence type="ECO:0000256" key="1">
    <source>
        <dbReference type="ARBA" id="ARBA00004245"/>
    </source>
</evidence>
<proteinExistence type="predicted"/>
<dbReference type="InterPro" id="IPR032675">
    <property type="entry name" value="LRR_dom_sf"/>
</dbReference>
<dbReference type="AlphaFoldDB" id="A0A0G4I9W2"/>
<dbReference type="SUPFAM" id="SSF52047">
    <property type="entry name" value="RNI-like"/>
    <property type="match status" value="1"/>
</dbReference>
<reference evidence="4" key="1">
    <citation type="submission" date="2014-11" db="EMBL/GenBank/DDBJ databases">
        <authorList>
            <person name="Otto D Thomas"/>
            <person name="Naeem Raeece"/>
        </authorList>
    </citation>
    <scope>NUCLEOTIDE SEQUENCE</scope>
</reference>
<evidence type="ECO:0000313" key="4">
    <source>
        <dbReference type="EMBL" id="CEM53953.1"/>
    </source>
</evidence>
<evidence type="ECO:0000256" key="2">
    <source>
        <dbReference type="ARBA" id="ARBA00022490"/>
    </source>
</evidence>
<protein>
    <submittedName>
        <fullName evidence="4">Uncharacterized protein</fullName>
    </submittedName>
</protein>
<dbReference type="Gene3D" id="3.80.10.10">
    <property type="entry name" value="Ribonuclease Inhibitor"/>
    <property type="match status" value="3"/>
</dbReference>
<keyword evidence="3" id="KW-0206">Cytoskeleton</keyword>
<dbReference type="EMBL" id="CDMZ01005743">
    <property type="protein sequence ID" value="CEM53953.1"/>
    <property type="molecule type" value="Genomic_DNA"/>
</dbReference>
<organism evidence="4">
    <name type="scientific">Chromera velia CCMP2878</name>
    <dbReference type="NCBI Taxonomy" id="1169474"/>
    <lineage>
        <taxon>Eukaryota</taxon>
        <taxon>Sar</taxon>
        <taxon>Alveolata</taxon>
        <taxon>Colpodellida</taxon>
        <taxon>Chromeraceae</taxon>
        <taxon>Chromera</taxon>
    </lineage>
</organism>
<sequence length="567" mass="61034">MENLNLSDNQIGSGQNSSQAAVCSALSSMTFPSMRELLLRQCFLSHGEIGGIADCMARGGMMQLEVLDLEHNKCVLPFLGRLGRALRKDVVPRLRTVNLTDARALAGAADKEGMRIFLEALGAPDCPPQLRVPCILIKKSELRDAEVRALGAGKYPSLPGLRLCLESQAAVFLREVVRAAEVPKFEDLELFVEGGEEVLNPTWELLGDVLQARRFGFLRRLKISGRHVNEDLVSSESRRAFFSGLSVTRLPMLRNLYIAHVLLSDTDLTLFAEAVREGNLSGLHALSLCGLHTGTNSLLGFGRVGMEALMSAVVQSAEGLPHLRDLSFAHTYAGTKAAEVGGSFVAALGSGNFRSLEVVDLGWLGCALDQNGVGHLAAAVRNNAFPPKLTGRCISFSISWELSEDAPNIDGLITAIAESEHGLPACIESLDFSGARFSVDALVTLASSGGGGAGGRLSGLNLLRLCGCNVDGGMFKRLGEVFSVHPCPKLERLILWHNRISAKGVSAFFDALTPQSLPQLRYLGLGFQELHPRPAQKTKFRNSVRTVWQAAREAGKVRGLVGMPDCL</sequence>
<dbReference type="PhylomeDB" id="A0A0G4I9W2"/>
<evidence type="ECO:0000256" key="3">
    <source>
        <dbReference type="ARBA" id="ARBA00023212"/>
    </source>
</evidence>
<dbReference type="InterPro" id="IPR001611">
    <property type="entry name" value="Leu-rich_rpt"/>
</dbReference>
<gene>
    <name evidence="4" type="ORF">Cvel_2072</name>
</gene>
<dbReference type="GO" id="GO:0005856">
    <property type="term" value="C:cytoskeleton"/>
    <property type="evidence" value="ECO:0007669"/>
    <property type="project" value="UniProtKB-SubCell"/>
</dbReference>
<dbReference type="PANTHER" id="PTHR24107:SF20">
    <property type="entry name" value="DYNEIN REGULATORY COMPLEX SUBUNIT 5"/>
    <property type="match status" value="1"/>
</dbReference>
<accession>A0A0G4I9W2</accession>
<comment type="subcellular location">
    <subcellularLocation>
        <location evidence="1">Cytoplasm</location>
        <location evidence="1">Cytoskeleton</location>
    </subcellularLocation>
</comment>
<dbReference type="VEuPathDB" id="CryptoDB:Cvel_2072"/>
<name>A0A0G4I9W2_9ALVE</name>
<dbReference type="InterPro" id="IPR052410">
    <property type="entry name" value="DRC5"/>
</dbReference>
<keyword evidence="2" id="KW-0963">Cytoplasm</keyword>
<dbReference type="PANTHER" id="PTHR24107">
    <property type="entry name" value="YNEIN REGULATORY COMPLEX SUBUNIT 5"/>
    <property type="match status" value="1"/>
</dbReference>